<keyword evidence="2" id="KW-1185">Reference proteome</keyword>
<dbReference type="InterPro" id="IPR029058">
    <property type="entry name" value="AB_hydrolase_fold"/>
</dbReference>
<dbReference type="Proteomes" id="UP000059113">
    <property type="component" value="Chromosome"/>
</dbReference>
<reference evidence="2" key="2">
    <citation type="submission" date="2015-04" db="EMBL/GenBank/DDBJ databases">
        <title>The complete genome sequence of Erythrobacter sp. s21-N3.</title>
        <authorList>
            <person name="Zhuang L."/>
            <person name="Liu Y."/>
            <person name="Shao Z."/>
        </authorList>
    </citation>
    <scope>NUCLEOTIDE SEQUENCE [LARGE SCALE GENOMIC DNA]</scope>
    <source>
        <strain evidence="2">s21-N3</strain>
    </source>
</reference>
<protein>
    <submittedName>
        <fullName evidence="1">BpoB</fullName>
    </submittedName>
</protein>
<proteinExistence type="predicted"/>
<accession>A0A0H4VJC8</accession>
<dbReference type="AlphaFoldDB" id="A0A0H4VJC8"/>
<organism evidence="1 2">
    <name type="scientific">Aurantiacibacter atlanticus</name>
    <dbReference type="NCBI Taxonomy" id="1648404"/>
    <lineage>
        <taxon>Bacteria</taxon>
        <taxon>Pseudomonadati</taxon>
        <taxon>Pseudomonadota</taxon>
        <taxon>Alphaproteobacteria</taxon>
        <taxon>Sphingomonadales</taxon>
        <taxon>Erythrobacteraceae</taxon>
        <taxon>Aurantiacibacter</taxon>
    </lineage>
</organism>
<dbReference type="Gene3D" id="3.40.50.1820">
    <property type="entry name" value="alpha/beta hydrolase"/>
    <property type="match status" value="1"/>
</dbReference>
<evidence type="ECO:0000313" key="1">
    <source>
        <dbReference type="EMBL" id="AKQ42991.2"/>
    </source>
</evidence>
<sequence length="158" mass="17760">MMVDVGLSVNPAGSQRVRSFMLGHAETGFDSLEEVADTVGGYLKNRDRVRTPEELRKSLIQRDGRWFWHWDPNILKSTGLSGAETGRLKQVAHKLNVPTLLIRGALSDVLDDERVAEFIENVPHALYRSVDDAAHMVAGDHNDAFNTVVCEFLEFIKR</sequence>
<dbReference type="KEGG" id="ery:CP97_14590"/>
<dbReference type="STRING" id="1648404.CP97_14590"/>
<gene>
    <name evidence="1" type="ORF">CP97_14590</name>
</gene>
<reference evidence="1 2" key="1">
    <citation type="journal article" date="2015" name="Int. J. Syst. Evol. Microbiol.">
        <title>Erythrobacter atlanticus sp. nov., a bacterium from ocean sediment able to degrade polycyclic aromatic hydrocarbons.</title>
        <authorList>
            <person name="Zhuang L."/>
            <person name="Liu Y."/>
            <person name="Wang L."/>
            <person name="Wang W."/>
            <person name="Shao Z."/>
        </authorList>
    </citation>
    <scope>NUCLEOTIDE SEQUENCE [LARGE SCALE GENOMIC DNA]</scope>
    <source>
        <strain evidence="2">s21-N3</strain>
    </source>
</reference>
<evidence type="ECO:0000313" key="2">
    <source>
        <dbReference type="Proteomes" id="UP000059113"/>
    </source>
</evidence>
<dbReference type="EMBL" id="CP011310">
    <property type="protein sequence ID" value="AKQ42991.2"/>
    <property type="molecule type" value="Genomic_DNA"/>
</dbReference>
<name>A0A0H4VJC8_9SPHN</name>
<dbReference type="SUPFAM" id="SSF53474">
    <property type="entry name" value="alpha/beta-Hydrolases"/>
    <property type="match status" value="1"/>
</dbReference>